<proteinExistence type="inferred from homology"/>
<dbReference type="PIRSF" id="PIRSF000137">
    <property type="entry name" value="Alcohol_oxidase"/>
    <property type="match status" value="1"/>
</dbReference>
<dbReference type="Gene3D" id="3.30.560.10">
    <property type="entry name" value="Glucose Oxidase, domain 3"/>
    <property type="match status" value="1"/>
</dbReference>
<comment type="cofactor">
    <cofactor evidence="3">
        <name>FAD</name>
        <dbReference type="ChEBI" id="CHEBI:57692"/>
    </cofactor>
</comment>
<organism evidence="5 6">
    <name type="scientific">Hypothenemus hampei</name>
    <name type="common">Coffee berry borer</name>
    <dbReference type="NCBI Taxonomy" id="57062"/>
    <lineage>
        <taxon>Eukaryota</taxon>
        <taxon>Metazoa</taxon>
        <taxon>Ecdysozoa</taxon>
        <taxon>Arthropoda</taxon>
        <taxon>Hexapoda</taxon>
        <taxon>Insecta</taxon>
        <taxon>Pterygota</taxon>
        <taxon>Neoptera</taxon>
        <taxon>Endopterygota</taxon>
        <taxon>Coleoptera</taxon>
        <taxon>Polyphaga</taxon>
        <taxon>Cucujiformia</taxon>
        <taxon>Curculionidae</taxon>
        <taxon>Scolytinae</taxon>
        <taxon>Hypothenemus</taxon>
    </lineage>
</organism>
<comment type="similarity">
    <text evidence="1">Belongs to the GMC oxidoreductase family.</text>
</comment>
<evidence type="ECO:0000313" key="6">
    <source>
        <dbReference type="Proteomes" id="UP001566132"/>
    </source>
</evidence>
<feature type="active site" description="Proton acceptor" evidence="2">
    <location>
        <position position="491"/>
    </location>
</feature>
<dbReference type="Proteomes" id="UP001566132">
    <property type="component" value="Unassembled WGS sequence"/>
</dbReference>
<evidence type="ECO:0000259" key="4">
    <source>
        <dbReference type="PROSITE" id="PS00624"/>
    </source>
</evidence>
<dbReference type="InterPro" id="IPR007867">
    <property type="entry name" value="GMC_OxRtase_C"/>
</dbReference>
<keyword evidence="6" id="KW-1185">Reference proteome</keyword>
<dbReference type="InterPro" id="IPR036188">
    <property type="entry name" value="FAD/NAD-bd_sf"/>
</dbReference>
<keyword evidence="3" id="KW-0285">Flavoprotein</keyword>
<dbReference type="InterPro" id="IPR000172">
    <property type="entry name" value="GMC_OxRdtase_N"/>
</dbReference>
<dbReference type="SUPFAM" id="SSF54373">
    <property type="entry name" value="FAD-linked reductases, C-terminal domain"/>
    <property type="match status" value="1"/>
</dbReference>
<accession>A0ABD1E8N1</accession>
<dbReference type="AlphaFoldDB" id="A0ABD1E8N1"/>
<sequence length="535" mass="60852">MLGISVYLHHSGLNWGYNTTRQRFGCQGSRHQRCFYPRGHVLGGSSVINFGMYVRGNHLDFDKWESLGNPGWGYEDILPYFRKPEHATFTDNIDREFHGFNGPQRVGIPEELPYMSEAIIRAHEEIGKPLVDYNGATQDGVSNLQFFMDRNVRASTYHAFIDPIRHLRKNLHISTRSYVTKVLLAHKRAYGVEFMKDGKRCVAMAKREVILAAGAVNSPQILMLSGIGPSEELIKHDIEIIEDLPVGKNLQDHLFFPGVFYRWHEHKFYDMSILERAKLWTENQRPLTPSLGQSAISFFNFEGPADSQPEIELFFFGPPIVSSDLAFIFGFDQEHMDAFRALDPTKDLCVNIELLHPRSRGTITLKSKDPRDFPLIDPNYFSDAEGKDIENMYLGVLAALSFNGTEAFRSQHAELLVIPFPQCDYKFEILSKPWWYCALRSIATTLFHPIGTTAMGPDPLTSVVNHELKVHGIQDLRVVDAGIMPDHVSGHPNAGVVMIAEKAADLIKKDHVRAYSPFEYSSHHNPHPYDNSYFK</sequence>
<comment type="caution">
    <text evidence="5">The sequence shown here is derived from an EMBL/GenBank/DDBJ whole genome shotgun (WGS) entry which is preliminary data.</text>
</comment>
<evidence type="ECO:0000256" key="3">
    <source>
        <dbReference type="PIRSR" id="PIRSR000137-2"/>
    </source>
</evidence>
<protein>
    <recommendedName>
        <fullName evidence="4">Glucose-methanol-choline oxidoreductase N-terminal domain-containing protein</fullName>
    </recommendedName>
</protein>
<dbReference type="SUPFAM" id="SSF51905">
    <property type="entry name" value="FAD/NAD(P)-binding domain"/>
    <property type="match status" value="1"/>
</dbReference>
<reference evidence="5 6" key="1">
    <citation type="submission" date="2024-05" db="EMBL/GenBank/DDBJ databases">
        <title>Genetic variation in Jamaican populations of the coffee berry borer (Hypothenemus hampei).</title>
        <authorList>
            <person name="Errbii M."/>
            <person name="Myrie A."/>
        </authorList>
    </citation>
    <scope>NUCLEOTIDE SEQUENCE [LARGE SCALE GENOMIC DNA]</scope>
    <source>
        <strain evidence="5">JA-Hopewell-2020-01-JO</strain>
        <tissue evidence="5">Whole body</tissue>
    </source>
</reference>
<dbReference type="PANTHER" id="PTHR11552:SF158">
    <property type="entry name" value="GH23626P-RELATED"/>
    <property type="match status" value="1"/>
</dbReference>
<keyword evidence="3" id="KW-0274">FAD</keyword>
<evidence type="ECO:0000256" key="1">
    <source>
        <dbReference type="ARBA" id="ARBA00010790"/>
    </source>
</evidence>
<feature type="domain" description="Glucose-methanol-choline oxidoreductase N-terminal" evidence="4">
    <location>
        <begin position="214"/>
        <end position="228"/>
    </location>
</feature>
<dbReference type="Gene3D" id="3.50.50.60">
    <property type="entry name" value="FAD/NAD(P)-binding domain"/>
    <property type="match status" value="1"/>
</dbReference>
<evidence type="ECO:0000313" key="5">
    <source>
        <dbReference type="EMBL" id="KAL1490918.1"/>
    </source>
</evidence>
<feature type="binding site" evidence="3">
    <location>
        <position position="179"/>
    </location>
    <ligand>
        <name>FAD</name>
        <dbReference type="ChEBI" id="CHEBI:57692"/>
    </ligand>
</feature>
<dbReference type="PANTHER" id="PTHR11552">
    <property type="entry name" value="GLUCOSE-METHANOL-CHOLINE GMC OXIDOREDUCTASE"/>
    <property type="match status" value="1"/>
</dbReference>
<gene>
    <name evidence="5" type="ORF">ABEB36_011591</name>
</gene>
<dbReference type="InterPro" id="IPR012132">
    <property type="entry name" value="GMC_OxRdtase"/>
</dbReference>
<dbReference type="EMBL" id="JBDJPC010000009">
    <property type="protein sequence ID" value="KAL1490918.1"/>
    <property type="molecule type" value="Genomic_DNA"/>
</dbReference>
<dbReference type="Pfam" id="PF05199">
    <property type="entry name" value="GMC_oxred_C"/>
    <property type="match status" value="1"/>
</dbReference>
<name>A0ABD1E8N1_HYPHA</name>
<dbReference type="PROSITE" id="PS00624">
    <property type="entry name" value="GMC_OXRED_2"/>
    <property type="match status" value="1"/>
</dbReference>
<dbReference type="Pfam" id="PF00732">
    <property type="entry name" value="GMC_oxred_N"/>
    <property type="match status" value="1"/>
</dbReference>
<evidence type="ECO:0000256" key="2">
    <source>
        <dbReference type="PIRSR" id="PIRSR000137-1"/>
    </source>
</evidence>
<feature type="active site" description="Proton donor" evidence="2">
    <location>
        <position position="448"/>
    </location>
</feature>
<feature type="binding site" evidence="3">
    <location>
        <position position="41"/>
    </location>
    <ligand>
        <name>FAD</name>
        <dbReference type="ChEBI" id="CHEBI:57692"/>
    </ligand>
</feature>